<accession>A0ABU0UWT1</accession>
<evidence type="ECO:0000313" key="1">
    <source>
        <dbReference type="EMBL" id="MDQ1209015.1"/>
    </source>
</evidence>
<evidence type="ECO:0000313" key="2">
    <source>
        <dbReference type="Proteomes" id="UP001233360"/>
    </source>
</evidence>
<gene>
    <name evidence="1" type="ORF">QE380_001938</name>
</gene>
<organism evidence="1 2">
    <name type="scientific">Acinetobacter baylyi</name>
    <dbReference type="NCBI Taxonomy" id="202950"/>
    <lineage>
        <taxon>Bacteria</taxon>
        <taxon>Pseudomonadati</taxon>
        <taxon>Pseudomonadota</taxon>
        <taxon>Gammaproteobacteria</taxon>
        <taxon>Moraxellales</taxon>
        <taxon>Moraxellaceae</taxon>
        <taxon>Acinetobacter</taxon>
    </lineage>
</organism>
<sequence>MGDHDLTGSSYLSKAIDLIRMMLVRCSEIENIPRMSGCCITNTLTTLVHSA</sequence>
<proteinExistence type="predicted"/>
<dbReference type="Proteomes" id="UP001233360">
    <property type="component" value="Unassembled WGS sequence"/>
</dbReference>
<dbReference type="EMBL" id="JAUTBK010000002">
    <property type="protein sequence ID" value="MDQ1209015.1"/>
    <property type="molecule type" value="Genomic_DNA"/>
</dbReference>
<reference evidence="1 2" key="1">
    <citation type="submission" date="2023-07" db="EMBL/GenBank/DDBJ databases">
        <title>Functional and genomic diversity of the sorghum phyllosphere microbiome.</title>
        <authorList>
            <person name="Shade A."/>
        </authorList>
    </citation>
    <scope>NUCLEOTIDE SEQUENCE [LARGE SCALE GENOMIC DNA]</scope>
    <source>
        <strain evidence="1 2">SORGH_AS_0887</strain>
    </source>
</reference>
<name>A0ABU0UWT1_ACIBI</name>
<comment type="caution">
    <text evidence="1">The sequence shown here is derived from an EMBL/GenBank/DDBJ whole genome shotgun (WGS) entry which is preliminary data.</text>
</comment>
<keyword evidence="2" id="KW-1185">Reference proteome</keyword>
<protein>
    <submittedName>
        <fullName evidence="1">Uncharacterized protein</fullName>
    </submittedName>
</protein>